<name>A0AAE3E762_9FIRM</name>
<dbReference type="AlphaFoldDB" id="A0AAE3E762"/>
<dbReference type="Gene3D" id="1.10.10.10">
    <property type="entry name" value="Winged helix-like DNA-binding domain superfamily/Winged helix DNA-binding domain"/>
    <property type="match status" value="1"/>
</dbReference>
<accession>A0AAE3E762</accession>
<dbReference type="GO" id="GO:0003700">
    <property type="term" value="F:DNA-binding transcription factor activity"/>
    <property type="evidence" value="ECO:0007669"/>
    <property type="project" value="InterPro"/>
</dbReference>
<keyword evidence="2" id="KW-0396">Initiation factor</keyword>
<dbReference type="GO" id="GO:0005509">
    <property type="term" value="F:calcium ion binding"/>
    <property type="evidence" value="ECO:0007669"/>
    <property type="project" value="InterPro"/>
</dbReference>
<dbReference type="GO" id="GO:0003677">
    <property type="term" value="F:DNA binding"/>
    <property type="evidence" value="ECO:0007669"/>
    <property type="project" value="InterPro"/>
</dbReference>
<proteinExistence type="predicted"/>
<dbReference type="SUPFAM" id="SSF46894">
    <property type="entry name" value="C-terminal effector domain of the bipartite response regulators"/>
    <property type="match status" value="1"/>
</dbReference>
<evidence type="ECO:0000313" key="3">
    <source>
        <dbReference type="Proteomes" id="UP001198200"/>
    </source>
</evidence>
<dbReference type="Proteomes" id="UP001198200">
    <property type="component" value="Unassembled WGS sequence"/>
</dbReference>
<feature type="domain" description="Sporulation initiation factor Spo0A C-terminal" evidence="1">
    <location>
        <begin position="50"/>
        <end position="153"/>
    </location>
</feature>
<keyword evidence="2" id="KW-0648">Protein biosynthesis</keyword>
<dbReference type="GO" id="GO:0042173">
    <property type="term" value="P:regulation of sporulation resulting in formation of a cellular spore"/>
    <property type="evidence" value="ECO:0007669"/>
    <property type="project" value="InterPro"/>
</dbReference>
<dbReference type="RefSeq" id="WP_227102505.1">
    <property type="nucleotide sequence ID" value="NZ_JAJEQN010000058.1"/>
</dbReference>
<dbReference type="InterPro" id="IPR016032">
    <property type="entry name" value="Sig_transdc_resp-reg_C-effctor"/>
</dbReference>
<dbReference type="InterPro" id="IPR014879">
    <property type="entry name" value="Spo0A_C"/>
</dbReference>
<sequence length="154" mass="17360">MFQVAEGIKGVHILGVVQSKDALEDLLKICPINPQSRYVLIEVGMQKETVQDVLTGLGIVGTMAGAQYLHDAITFALEDHELIERITKLLYPQIAKVHNTTPSRIERAIRVAIERSWSLASMEYKKRIFGEMASVNSTRPTNMQYIQCIVNYLK</sequence>
<gene>
    <name evidence="2" type="ORF">LKD48_15180</name>
</gene>
<organism evidence="2 3">
    <name type="scientific">Anthropogastromicrobium aceti</name>
    <dbReference type="NCBI Taxonomy" id="2981768"/>
    <lineage>
        <taxon>Bacteria</taxon>
        <taxon>Bacillati</taxon>
        <taxon>Bacillota</taxon>
        <taxon>Clostridia</taxon>
        <taxon>Lachnospirales</taxon>
        <taxon>Lachnospiraceae</taxon>
        <taxon>Anthropogastromicrobium</taxon>
    </lineage>
</organism>
<dbReference type="InterPro" id="IPR036388">
    <property type="entry name" value="WH-like_DNA-bd_sf"/>
</dbReference>
<reference evidence="2 3" key="1">
    <citation type="submission" date="2021-10" db="EMBL/GenBank/DDBJ databases">
        <title>Anaerobic single-cell dispensing facilitates the cultivation of human gut bacteria.</title>
        <authorList>
            <person name="Afrizal A."/>
        </authorList>
    </citation>
    <scope>NUCLEOTIDE SEQUENCE [LARGE SCALE GENOMIC DNA]</scope>
    <source>
        <strain evidence="2 3">CLA-AA-H224</strain>
    </source>
</reference>
<protein>
    <submittedName>
        <fullName evidence="2">Sporulation initiation factor Spo0A C-terminal domain-containing protein</fullName>
    </submittedName>
</protein>
<evidence type="ECO:0000259" key="1">
    <source>
        <dbReference type="Pfam" id="PF08769"/>
    </source>
</evidence>
<dbReference type="GO" id="GO:0003743">
    <property type="term" value="F:translation initiation factor activity"/>
    <property type="evidence" value="ECO:0007669"/>
    <property type="project" value="UniProtKB-KW"/>
</dbReference>
<keyword evidence="3" id="KW-1185">Reference proteome</keyword>
<dbReference type="GO" id="GO:0005737">
    <property type="term" value="C:cytoplasm"/>
    <property type="evidence" value="ECO:0007669"/>
    <property type="project" value="InterPro"/>
</dbReference>
<evidence type="ECO:0000313" key="2">
    <source>
        <dbReference type="EMBL" id="MCC2222943.1"/>
    </source>
</evidence>
<dbReference type="EMBL" id="JAJEQN010000058">
    <property type="protein sequence ID" value="MCC2222943.1"/>
    <property type="molecule type" value="Genomic_DNA"/>
</dbReference>
<comment type="caution">
    <text evidence="2">The sequence shown here is derived from an EMBL/GenBank/DDBJ whole genome shotgun (WGS) entry which is preliminary data.</text>
</comment>
<dbReference type="Pfam" id="PF08769">
    <property type="entry name" value="Spo0A_C"/>
    <property type="match status" value="1"/>
</dbReference>